<evidence type="ECO:0000313" key="1">
    <source>
        <dbReference type="EMBL" id="STZ58858.1"/>
    </source>
</evidence>
<protein>
    <submittedName>
        <fullName evidence="1">Uncharacterized protein</fullName>
    </submittedName>
</protein>
<dbReference type="RefSeq" id="WP_170314339.1">
    <property type="nucleotide sequence ID" value="NZ_AP022600.1"/>
</dbReference>
<reference evidence="1 2" key="1">
    <citation type="submission" date="2018-06" db="EMBL/GenBank/DDBJ databases">
        <authorList>
            <consortium name="Pathogen Informatics"/>
            <person name="Doyle S."/>
        </authorList>
    </citation>
    <scope>NUCLEOTIDE SEQUENCE [LARGE SCALE GENOMIC DNA]</scope>
    <source>
        <strain evidence="1 2">NCTC10821</strain>
    </source>
</reference>
<evidence type="ECO:0000313" key="2">
    <source>
        <dbReference type="Proteomes" id="UP000254978"/>
    </source>
</evidence>
<organism evidence="1 2">
    <name type="scientific">Mycolicibacterium tokaiense</name>
    <dbReference type="NCBI Taxonomy" id="39695"/>
    <lineage>
        <taxon>Bacteria</taxon>
        <taxon>Bacillati</taxon>
        <taxon>Actinomycetota</taxon>
        <taxon>Actinomycetes</taxon>
        <taxon>Mycobacteriales</taxon>
        <taxon>Mycobacteriaceae</taxon>
        <taxon>Mycolicibacterium</taxon>
    </lineage>
</organism>
<proteinExistence type="predicted"/>
<accession>A0A378TDG3</accession>
<dbReference type="AlphaFoldDB" id="A0A378TDG3"/>
<gene>
    <name evidence="1" type="ORF">NCTC10821_02378</name>
</gene>
<keyword evidence="2" id="KW-1185">Reference proteome</keyword>
<dbReference type="EMBL" id="UGQT01000001">
    <property type="protein sequence ID" value="STZ58858.1"/>
    <property type="molecule type" value="Genomic_DNA"/>
</dbReference>
<sequence length="199" mass="21450">MSRVRFTGHIGGFGTLAGIRLVVGMWEQSPFGRFSDVMVQTSDGVRTLLAPTTQVAEFISATYSFDEVVLGPVQTARTVDRVVIDNARLQAEFSVGAPAPLDRLLRLVPGFLATAPWWLRAIDPVASRLVPGVHTAGTAGNGRREFYGVRRARLITSVSGRFETTPLRGLAELSPPVEFGFSSAPPLPQLVSVTTTIDL</sequence>
<dbReference type="Proteomes" id="UP000254978">
    <property type="component" value="Unassembled WGS sequence"/>
</dbReference>
<name>A0A378TDG3_9MYCO</name>